<keyword evidence="3" id="KW-0732">Signal</keyword>
<feature type="compositionally biased region" description="Basic and acidic residues" evidence="2">
    <location>
        <begin position="43"/>
        <end position="61"/>
    </location>
</feature>
<dbReference type="Proteomes" id="UP001139103">
    <property type="component" value="Unassembled WGS sequence"/>
</dbReference>
<evidence type="ECO:0000256" key="2">
    <source>
        <dbReference type="SAM" id="MobiDB-lite"/>
    </source>
</evidence>
<dbReference type="EMBL" id="JAJKFT010000010">
    <property type="protein sequence ID" value="MCC9630808.1"/>
    <property type="molecule type" value="Genomic_DNA"/>
</dbReference>
<feature type="region of interest" description="Disordered" evidence="2">
    <location>
        <begin position="42"/>
        <end position="61"/>
    </location>
</feature>
<sequence length="226" mass="25881">MIRIAAGKALLCLLLLVSTAAAQKQGETKARVVAQNAVSIEAKSPEKKPAKDDKEDAVSESEKARREELAFALVRKHHPELASLLRPLKRLRPRQYDQAVRELSRVSERLSQIEQRSPERYEVELALWKSKSRIQLLTAQLQMTPENEELRQRLRDAIAEQIVSQRELYEMEKARVTQRLEFLNAQLDRLEGDMETLVDERLRSADAAAKKKFRESTPASSETPKK</sequence>
<evidence type="ECO:0000256" key="1">
    <source>
        <dbReference type="SAM" id="Coils"/>
    </source>
</evidence>
<evidence type="ECO:0000313" key="4">
    <source>
        <dbReference type="EMBL" id="MCC9630808.1"/>
    </source>
</evidence>
<protein>
    <submittedName>
        <fullName evidence="4">Uncharacterized protein</fullName>
    </submittedName>
</protein>
<feature type="chain" id="PRO_5040996974" evidence="3">
    <location>
        <begin position="23"/>
        <end position="226"/>
    </location>
</feature>
<gene>
    <name evidence="4" type="ORF">LOC68_20635</name>
</gene>
<evidence type="ECO:0000313" key="5">
    <source>
        <dbReference type="Proteomes" id="UP001139103"/>
    </source>
</evidence>
<accession>A0A9X1SHT3</accession>
<keyword evidence="5" id="KW-1185">Reference proteome</keyword>
<evidence type="ECO:0000256" key="3">
    <source>
        <dbReference type="SAM" id="SignalP"/>
    </source>
</evidence>
<reference evidence="4" key="1">
    <citation type="submission" date="2021-11" db="EMBL/GenBank/DDBJ databases">
        <title>Genome sequence.</title>
        <authorList>
            <person name="Sun Q."/>
        </authorList>
    </citation>
    <scope>NUCLEOTIDE SEQUENCE</scope>
    <source>
        <strain evidence="4">JC732</strain>
    </source>
</reference>
<dbReference type="AlphaFoldDB" id="A0A9X1SHT3"/>
<proteinExistence type="predicted"/>
<keyword evidence="1" id="KW-0175">Coiled coil</keyword>
<feature type="coiled-coil region" evidence="1">
    <location>
        <begin position="166"/>
        <end position="200"/>
    </location>
</feature>
<organism evidence="4 5">
    <name type="scientific">Blastopirellula sediminis</name>
    <dbReference type="NCBI Taxonomy" id="2894196"/>
    <lineage>
        <taxon>Bacteria</taxon>
        <taxon>Pseudomonadati</taxon>
        <taxon>Planctomycetota</taxon>
        <taxon>Planctomycetia</taxon>
        <taxon>Pirellulales</taxon>
        <taxon>Pirellulaceae</taxon>
        <taxon>Blastopirellula</taxon>
    </lineage>
</organism>
<name>A0A9X1SHT3_9BACT</name>
<comment type="caution">
    <text evidence="4">The sequence shown here is derived from an EMBL/GenBank/DDBJ whole genome shotgun (WGS) entry which is preliminary data.</text>
</comment>
<feature type="signal peptide" evidence="3">
    <location>
        <begin position="1"/>
        <end position="22"/>
    </location>
</feature>
<dbReference type="RefSeq" id="WP_230222254.1">
    <property type="nucleotide sequence ID" value="NZ_JAJKFT010000010.1"/>
</dbReference>